<dbReference type="EMBL" id="VIAR01000004">
    <property type="protein sequence ID" value="TQD39447.1"/>
    <property type="molecule type" value="Genomic_DNA"/>
</dbReference>
<dbReference type="GO" id="GO:0043022">
    <property type="term" value="F:ribosome binding"/>
    <property type="evidence" value="ECO:0007669"/>
    <property type="project" value="InterPro"/>
</dbReference>
<name>A0A507ZR46_9FLAO</name>
<dbReference type="InterPro" id="IPR033122">
    <property type="entry name" value="LETM1-like_RBD"/>
</dbReference>
<evidence type="ECO:0000313" key="2">
    <source>
        <dbReference type="EMBL" id="TQD39447.1"/>
    </source>
</evidence>
<protein>
    <recommendedName>
        <fullName evidence="1">Letm1 RBD domain-containing protein</fullName>
    </recommendedName>
</protein>
<feature type="domain" description="Letm1 RBD" evidence="1">
    <location>
        <begin position="341"/>
        <end position="393"/>
    </location>
</feature>
<dbReference type="OrthoDB" id="1421172at2"/>
<organism evidence="2 3">
    <name type="scientific">Haloflavibacter putidus</name>
    <dbReference type="NCBI Taxonomy" id="2576776"/>
    <lineage>
        <taxon>Bacteria</taxon>
        <taxon>Pseudomonadati</taxon>
        <taxon>Bacteroidota</taxon>
        <taxon>Flavobacteriia</taxon>
        <taxon>Flavobacteriales</taxon>
        <taxon>Flavobacteriaceae</taxon>
        <taxon>Haloflavibacter</taxon>
    </lineage>
</organism>
<comment type="caution">
    <text evidence="2">The sequence shown here is derived from an EMBL/GenBank/DDBJ whole genome shotgun (WGS) entry which is preliminary data.</text>
</comment>
<gene>
    <name evidence="2" type="ORF">FKR84_06015</name>
</gene>
<evidence type="ECO:0000313" key="3">
    <source>
        <dbReference type="Proteomes" id="UP000317169"/>
    </source>
</evidence>
<dbReference type="Proteomes" id="UP000317169">
    <property type="component" value="Unassembled WGS sequence"/>
</dbReference>
<dbReference type="NCBIfam" id="NF040639">
    <property type="entry name" value="LETM1_rel_film"/>
    <property type="match status" value="1"/>
</dbReference>
<proteinExistence type="predicted"/>
<reference evidence="2 3" key="1">
    <citation type="submission" date="2019-06" db="EMBL/GenBank/DDBJ databases">
        <title>Flavibacter putida gen. nov., sp. nov., a novel marine bacterium of the family Flavobacteriaceae isolated from coastal seawater.</title>
        <authorList>
            <person name="Feng X."/>
        </authorList>
    </citation>
    <scope>NUCLEOTIDE SEQUENCE [LARGE SCALE GENOMIC DNA]</scope>
    <source>
        <strain evidence="2 3">PLHSN227</strain>
    </source>
</reference>
<dbReference type="AlphaFoldDB" id="A0A507ZR46"/>
<dbReference type="RefSeq" id="WP_141421394.1">
    <property type="nucleotide sequence ID" value="NZ_VIAR01000004.1"/>
</dbReference>
<evidence type="ECO:0000259" key="1">
    <source>
        <dbReference type="Pfam" id="PF07766"/>
    </source>
</evidence>
<dbReference type="Pfam" id="PF07766">
    <property type="entry name" value="LETM1_RBD"/>
    <property type="match status" value="1"/>
</dbReference>
<keyword evidence="3" id="KW-1185">Reference proteome</keyword>
<sequence length="397" mass="45567">MNPSASGWIEKHFPVVLENLHDKNWQTNNFYLELRNAGFIYANTLQTPSYPQSISSKWTIEEKTKINLLDALVVSYYQHGKKKDAKACLTKICAYYLSIESQHKTFKKLFKFKSSPASQLENLLHARIQTNQNLLQKNFSNLLTNALLYLDVLGFETFLKTKQSPLAYLKNTETNIVNTMYLAFQQKAEKNIYEALVLKLLQNSLRYTNQKPSVKHLQEIKFKALKNTNAKKYVLDLACITVYNDQAIEKTEKLFIENLGKKLGFSLQDTHQALESTQEFLKTHKAEIAYFENSNAIHQAYKNTHKLVKLLILRNKNRLLTEIKESGALVVLLSKSTHSNLTEKERKIVKEQLLDICKSVPSLAIFVLPGGSILLPILIKFIPQLLPSAFNENRITN</sequence>
<accession>A0A507ZR46</accession>